<comment type="caution">
    <text evidence="12">The sequence shown here is derived from an EMBL/GenBank/DDBJ whole genome shotgun (WGS) entry which is preliminary data.</text>
</comment>
<evidence type="ECO:0000256" key="3">
    <source>
        <dbReference type="ARBA" id="ARBA00009881"/>
    </source>
</evidence>
<name>A0A1H3B833_9BACI</name>
<dbReference type="RefSeq" id="WP_093105097.1">
    <property type="nucleotide sequence ID" value="NZ_FNOS01000001.1"/>
</dbReference>
<dbReference type="EMBL" id="FNOS01000001">
    <property type="protein sequence ID" value="SDX38096.1"/>
    <property type="molecule type" value="Genomic_DNA"/>
</dbReference>
<evidence type="ECO:0000313" key="13">
    <source>
        <dbReference type="Proteomes" id="UP000198647"/>
    </source>
</evidence>
<evidence type="ECO:0000256" key="10">
    <source>
        <dbReference type="ARBA" id="ARBA00031155"/>
    </source>
</evidence>
<dbReference type="InterPro" id="IPR004136">
    <property type="entry name" value="NMO"/>
</dbReference>
<evidence type="ECO:0000256" key="11">
    <source>
        <dbReference type="ARBA" id="ARBA00049401"/>
    </source>
</evidence>
<sequence>MKGERIVELLETDYPIIQAGMAGGVTTPELVAAVSEAGGFGTIGAGYMEAEAMKDSIREVKKHTEKPFGVNLFVPGHPSSSLEEEEKAMRALHPFREELGMEAAVNPDIPYVFGEQIEGILAEKVPVVSFTFGIPPEEVIRSLKQSGIKVMGTATTVEEAVLNEEAGMDAIVAQGAEAGGHRGTFHVSFEKGMIGLMSLIPQITDHVSIPVIAAGGIMDKRGIAAAVALGAEGVQLGTAFVTSKESGAKRVHKGAILEATEADTVVTDVFSGKPARGIENRFIREMDGRTILEYPLQNTLTKPIRKEAGRLQKTEFMSLWSGQSPRLSEDSAAADIIRKLSEYWKESL</sequence>
<gene>
    <name evidence="12" type="ORF">SAMN04488081_0341</name>
</gene>
<comment type="similarity">
    <text evidence="3">Belongs to the nitronate monooxygenase family. NMO class I subfamily.</text>
</comment>
<dbReference type="PANTHER" id="PTHR42747:SF3">
    <property type="entry name" value="NITRONATE MONOOXYGENASE-RELATED"/>
    <property type="match status" value="1"/>
</dbReference>
<dbReference type="Pfam" id="PF03060">
    <property type="entry name" value="NMO"/>
    <property type="match status" value="1"/>
</dbReference>
<keyword evidence="13" id="KW-1185">Reference proteome</keyword>
<proteinExistence type="inferred from homology"/>
<comment type="catalytic activity">
    <reaction evidence="11">
        <text>3 propionate 3-nitronate + 3 O2 + H2O = 3 3-oxopropanoate + 2 nitrate + nitrite + H2O2 + 3 H(+)</text>
        <dbReference type="Rhea" id="RHEA:57332"/>
        <dbReference type="ChEBI" id="CHEBI:15377"/>
        <dbReference type="ChEBI" id="CHEBI:15378"/>
        <dbReference type="ChEBI" id="CHEBI:15379"/>
        <dbReference type="ChEBI" id="CHEBI:16240"/>
        <dbReference type="ChEBI" id="CHEBI:16301"/>
        <dbReference type="ChEBI" id="CHEBI:17632"/>
        <dbReference type="ChEBI" id="CHEBI:33190"/>
        <dbReference type="ChEBI" id="CHEBI:136067"/>
    </reaction>
</comment>
<evidence type="ECO:0000313" key="12">
    <source>
        <dbReference type="EMBL" id="SDX38096.1"/>
    </source>
</evidence>
<organism evidence="12 13">
    <name type="scientific">Salimicrobium album</name>
    <dbReference type="NCBI Taxonomy" id="50717"/>
    <lineage>
        <taxon>Bacteria</taxon>
        <taxon>Bacillati</taxon>
        <taxon>Bacillota</taxon>
        <taxon>Bacilli</taxon>
        <taxon>Bacillales</taxon>
        <taxon>Bacillaceae</taxon>
        <taxon>Salimicrobium</taxon>
    </lineage>
</organism>
<keyword evidence="5" id="KW-0216">Detoxification</keyword>
<evidence type="ECO:0000256" key="7">
    <source>
        <dbReference type="ARBA" id="ARBA00022643"/>
    </source>
</evidence>
<keyword evidence="9 12" id="KW-0503">Monooxygenase</keyword>
<dbReference type="PANTHER" id="PTHR42747">
    <property type="entry name" value="NITRONATE MONOOXYGENASE-RELATED"/>
    <property type="match status" value="1"/>
</dbReference>
<dbReference type="Gene3D" id="3.20.20.70">
    <property type="entry name" value="Aldolase class I"/>
    <property type="match status" value="1"/>
</dbReference>
<dbReference type="CDD" id="cd04730">
    <property type="entry name" value="NPD_like"/>
    <property type="match status" value="1"/>
</dbReference>
<dbReference type="Proteomes" id="UP000198647">
    <property type="component" value="Unassembled WGS sequence"/>
</dbReference>
<keyword evidence="6" id="KW-0285">Flavoprotein</keyword>
<comment type="function">
    <text evidence="2">Nitronate monooxygenase that uses molecular oxygen to catalyze the oxidative denitrification of alkyl nitronates. Acts on propionate 3-nitronate (P3N), the presumed physiological substrate. Probably functions in the detoxification of P3N, a metabolic poison produced by plants and fungi as a defense mechanism.</text>
</comment>
<protein>
    <recommendedName>
        <fullName evidence="4">Probable nitronate monooxygenase</fullName>
    </recommendedName>
    <alternativeName>
        <fullName evidence="10">Propionate 3-nitronate monooxygenase</fullName>
    </alternativeName>
</protein>
<evidence type="ECO:0000256" key="1">
    <source>
        <dbReference type="ARBA" id="ARBA00001917"/>
    </source>
</evidence>
<evidence type="ECO:0000256" key="9">
    <source>
        <dbReference type="ARBA" id="ARBA00023033"/>
    </source>
</evidence>
<reference evidence="12 13" key="1">
    <citation type="submission" date="2016-10" db="EMBL/GenBank/DDBJ databases">
        <authorList>
            <person name="Varghese N."/>
            <person name="Submissions S."/>
        </authorList>
    </citation>
    <scope>NUCLEOTIDE SEQUENCE [LARGE SCALE GENOMIC DNA]</scope>
    <source>
        <strain evidence="12 13">DSM 20748</strain>
    </source>
</reference>
<evidence type="ECO:0000256" key="8">
    <source>
        <dbReference type="ARBA" id="ARBA00023002"/>
    </source>
</evidence>
<evidence type="ECO:0000256" key="2">
    <source>
        <dbReference type="ARBA" id="ARBA00003535"/>
    </source>
</evidence>
<comment type="cofactor">
    <cofactor evidence="1">
        <name>FMN</name>
        <dbReference type="ChEBI" id="CHEBI:58210"/>
    </cofactor>
</comment>
<accession>A0A1H3B833</accession>
<keyword evidence="7" id="KW-0288">FMN</keyword>
<dbReference type="SUPFAM" id="SSF51412">
    <property type="entry name" value="Inosine monophosphate dehydrogenase (IMPDH)"/>
    <property type="match status" value="1"/>
</dbReference>
<dbReference type="InterPro" id="IPR013785">
    <property type="entry name" value="Aldolase_TIM"/>
</dbReference>
<dbReference type="GO" id="GO:0004497">
    <property type="term" value="F:monooxygenase activity"/>
    <property type="evidence" value="ECO:0007669"/>
    <property type="project" value="UniProtKB-KW"/>
</dbReference>
<evidence type="ECO:0000256" key="6">
    <source>
        <dbReference type="ARBA" id="ARBA00022630"/>
    </source>
</evidence>
<evidence type="ECO:0000256" key="4">
    <source>
        <dbReference type="ARBA" id="ARBA00013457"/>
    </source>
</evidence>
<keyword evidence="8" id="KW-0560">Oxidoreductase</keyword>
<evidence type="ECO:0000256" key="5">
    <source>
        <dbReference type="ARBA" id="ARBA00022575"/>
    </source>
</evidence>